<reference evidence="2 3" key="1">
    <citation type="journal article" date="2014" name="Int. J. Syst. Evol. Microbiol.">
        <title>Complete genome sequence of Corynebacterium casei LMG S-19264T (=DSM 44701T), isolated from a smear-ripened cheese.</title>
        <authorList>
            <consortium name="US DOE Joint Genome Institute (JGI-PGF)"/>
            <person name="Walter F."/>
            <person name="Albersmeier A."/>
            <person name="Kalinowski J."/>
            <person name="Ruckert C."/>
        </authorList>
    </citation>
    <scope>NUCLEOTIDE SEQUENCE [LARGE SCALE GENOMIC DNA]</scope>
    <source>
        <strain evidence="2 3">CGMCC 1.9161</strain>
    </source>
</reference>
<protein>
    <submittedName>
        <fullName evidence="2">Uncharacterized protein</fullName>
    </submittedName>
</protein>
<feature type="compositionally biased region" description="Basic and acidic residues" evidence="1">
    <location>
        <begin position="45"/>
        <end position="74"/>
    </location>
</feature>
<feature type="region of interest" description="Disordered" evidence="1">
    <location>
        <begin position="1"/>
        <end position="95"/>
    </location>
</feature>
<gene>
    <name evidence="2" type="ORF">GCM10011322_38560</name>
</gene>
<accession>A0A917QFB7</accession>
<evidence type="ECO:0000313" key="2">
    <source>
        <dbReference type="EMBL" id="GGK47803.1"/>
    </source>
</evidence>
<name>A0A917QFB7_9HYPH</name>
<keyword evidence="3" id="KW-1185">Reference proteome</keyword>
<dbReference type="Proteomes" id="UP000600449">
    <property type="component" value="Unassembled WGS sequence"/>
</dbReference>
<evidence type="ECO:0000256" key="1">
    <source>
        <dbReference type="SAM" id="MobiDB-lite"/>
    </source>
</evidence>
<dbReference type="EMBL" id="BMMF01000013">
    <property type="protein sequence ID" value="GGK47803.1"/>
    <property type="molecule type" value="Genomic_DNA"/>
</dbReference>
<dbReference type="AlphaFoldDB" id="A0A917QFB7"/>
<proteinExistence type="predicted"/>
<sequence>MTRNDRPLPPQDLDESRLDRARRRREAEGETSLGDEAVAHAQSIPDHRTPGGDEERLDSGGARRDGGDIVHDAADAAGSAAQTGKPMPPGGRSGP</sequence>
<organism evidence="2 3">
    <name type="scientific">Salinarimonas ramus</name>
    <dbReference type="NCBI Taxonomy" id="690164"/>
    <lineage>
        <taxon>Bacteria</taxon>
        <taxon>Pseudomonadati</taxon>
        <taxon>Pseudomonadota</taxon>
        <taxon>Alphaproteobacteria</taxon>
        <taxon>Hyphomicrobiales</taxon>
        <taxon>Salinarimonadaceae</taxon>
        <taxon>Salinarimonas</taxon>
    </lineage>
</organism>
<comment type="caution">
    <text evidence="2">The sequence shown here is derived from an EMBL/GenBank/DDBJ whole genome shotgun (WGS) entry which is preliminary data.</text>
</comment>
<dbReference type="RefSeq" id="WP_188914896.1">
    <property type="nucleotide sequence ID" value="NZ_BMMF01000013.1"/>
</dbReference>
<evidence type="ECO:0000313" key="3">
    <source>
        <dbReference type="Proteomes" id="UP000600449"/>
    </source>
</evidence>